<dbReference type="EMBL" id="GGFM01009591">
    <property type="protein sequence ID" value="MBW30342.1"/>
    <property type="molecule type" value="Transcribed_RNA"/>
</dbReference>
<dbReference type="AlphaFoldDB" id="A0A2M3ZPD5"/>
<name>A0A2M3ZPD5_9DIPT</name>
<accession>A0A2M3ZPD5</accession>
<proteinExistence type="predicted"/>
<protein>
    <submittedName>
        <fullName evidence="1">Putative secreted peptide</fullName>
    </submittedName>
</protein>
<reference evidence="1" key="1">
    <citation type="submission" date="2018-01" db="EMBL/GenBank/DDBJ databases">
        <title>An insight into the sialome of Amazonian anophelines.</title>
        <authorList>
            <person name="Ribeiro J.M."/>
            <person name="Scarpassa V."/>
            <person name="Calvo E."/>
        </authorList>
    </citation>
    <scope>NUCLEOTIDE SEQUENCE</scope>
    <source>
        <tissue evidence="1">Salivary glands</tissue>
    </source>
</reference>
<organism evidence="1">
    <name type="scientific">Anopheles braziliensis</name>
    <dbReference type="NCBI Taxonomy" id="58242"/>
    <lineage>
        <taxon>Eukaryota</taxon>
        <taxon>Metazoa</taxon>
        <taxon>Ecdysozoa</taxon>
        <taxon>Arthropoda</taxon>
        <taxon>Hexapoda</taxon>
        <taxon>Insecta</taxon>
        <taxon>Pterygota</taxon>
        <taxon>Neoptera</taxon>
        <taxon>Endopterygota</taxon>
        <taxon>Diptera</taxon>
        <taxon>Nematocera</taxon>
        <taxon>Culicoidea</taxon>
        <taxon>Culicidae</taxon>
        <taxon>Anophelinae</taxon>
        <taxon>Anopheles</taxon>
    </lineage>
</organism>
<sequence length="88" mass="9848">MVINFLFHLFFAVVSLFSSFTPLSLCTTFFFLSPVPFSCNLPYPSLAICSAPSKRFSLICTCMLRFVSLSRLRSRFIGSESSLITSPC</sequence>
<evidence type="ECO:0000313" key="1">
    <source>
        <dbReference type="EMBL" id="MBW30342.1"/>
    </source>
</evidence>